<name>A0A1F5S8F1_9BACT</name>
<evidence type="ECO:0000313" key="3">
    <source>
        <dbReference type="Proteomes" id="UP000176877"/>
    </source>
</evidence>
<dbReference type="Pfam" id="PF12961">
    <property type="entry name" value="DUF3850"/>
    <property type="match status" value="1"/>
</dbReference>
<accession>A0A1F5S8F1</accession>
<evidence type="ECO:0000313" key="2">
    <source>
        <dbReference type="EMBL" id="OGF22984.1"/>
    </source>
</evidence>
<protein>
    <recommendedName>
        <fullName evidence="1">DUF3850 domain-containing protein</fullName>
    </recommendedName>
</protein>
<sequence length="102" mass="11881">MCDPQGLTPSGVAIYFTKIEKKCQPEHFKKILNGEKNFELRLADWQCQPGDILILREWDPETKDYTGRQIEKEVGYILKTKNITFFSKADAEKYGYQVIGFK</sequence>
<dbReference type="InterPro" id="IPR039440">
    <property type="entry name" value="DUF3850"/>
</dbReference>
<dbReference type="InterPro" id="IPR015947">
    <property type="entry name" value="PUA-like_sf"/>
</dbReference>
<dbReference type="AlphaFoldDB" id="A0A1F5S8F1"/>
<dbReference type="SUPFAM" id="SSF88697">
    <property type="entry name" value="PUA domain-like"/>
    <property type="match status" value="1"/>
</dbReference>
<organism evidence="2 3">
    <name type="scientific">Candidatus Falkowbacteria bacterium RIFCSPHIGHO2_02_FULL_42_9</name>
    <dbReference type="NCBI Taxonomy" id="1797986"/>
    <lineage>
        <taxon>Bacteria</taxon>
        <taxon>Candidatus Falkowiibacteriota</taxon>
    </lineage>
</organism>
<dbReference type="Gene3D" id="2.30.130.30">
    <property type="entry name" value="Hypothetical protein"/>
    <property type="match status" value="1"/>
</dbReference>
<gene>
    <name evidence="2" type="ORF">A3D45_02825</name>
</gene>
<dbReference type="Proteomes" id="UP000176877">
    <property type="component" value="Unassembled WGS sequence"/>
</dbReference>
<comment type="caution">
    <text evidence="2">The sequence shown here is derived from an EMBL/GenBank/DDBJ whole genome shotgun (WGS) entry which is preliminary data.</text>
</comment>
<evidence type="ECO:0000259" key="1">
    <source>
        <dbReference type="Pfam" id="PF12961"/>
    </source>
</evidence>
<feature type="domain" description="DUF3850" evidence="1">
    <location>
        <begin position="22"/>
        <end position="82"/>
    </location>
</feature>
<reference evidence="2 3" key="1">
    <citation type="journal article" date="2016" name="Nat. Commun.">
        <title>Thousands of microbial genomes shed light on interconnected biogeochemical processes in an aquifer system.</title>
        <authorList>
            <person name="Anantharaman K."/>
            <person name="Brown C.T."/>
            <person name="Hug L.A."/>
            <person name="Sharon I."/>
            <person name="Castelle C.J."/>
            <person name="Probst A.J."/>
            <person name="Thomas B.C."/>
            <person name="Singh A."/>
            <person name="Wilkins M.J."/>
            <person name="Karaoz U."/>
            <person name="Brodie E.L."/>
            <person name="Williams K.H."/>
            <person name="Hubbard S.S."/>
            <person name="Banfield J.F."/>
        </authorList>
    </citation>
    <scope>NUCLEOTIDE SEQUENCE [LARGE SCALE GENOMIC DNA]</scope>
</reference>
<dbReference type="EMBL" id="MFFT01000032">
    <property type="protein sequence ID" value="OGF22984.1"/>
    <property type="molecule type" value="Genomic_DNA"/>
</dbReference>
<proteinExistence type="predicted"/>